<accession>A0AAP2DC10</accession>
<keyword evidence="2" id="KW-1185">Reference proteome</keyword>
<reference evidence="1 2" key="1">
    <citation type="submission" date="2021-05" db="EMBL/GenBank/DDBJ databases">
        <title>A Polyphasic approach of four new species of the genus Ohtaekwangia: Ohtaekwangia histidinii sp. nov., Ohtaekwangia cretensis sp. nov., Ohtaekwangia indiensis sp. nov., Ohtaekwangia reichenbachii sp. nov. from diverse environment.</title>
        <authorList>
            <person name="Octaviana S."/>
        </authorList>
    </citation>
    <scope>NUCLEOTIDE SEQUENCE [LARGE SCALE GENOMIC DNA]</scope>
    <source>
        <strain evidence="1 2">PWU37</strain>
    </source>
</reference>
<dbReference type="PANTHER" id="PTHR21485">
    <property type="entry name" value="HAD SUPERFAMILY MEMBERS CMAS AND KDSC"/>
    <property type="match status" value="1"/>
</dbReference>
<keyword evidence="1" id="KW-0808">Transferase</keyword>
<gene>
    <name evidence="1" type="ORF">KK078_17300</name>
</gene>
<dbReference type="Gene3D" id="3.90.550.10">
    <property type="entry name" value="Spore Coat Polysaccharide Biosynthesis Protein SpsA, Chain A"/>
    <property type="match status" value="1"/>
</dbReference>
<comment type="caution">
    <text evidence="1">The sequence shown here is derived from an EMBL/GenBank/DDBJ whole genome shotgun (WGS) entry which is preliminary data.</text>
</comment>
<protein>
    <submittedName>
        <fullName evidence="1">Acylneuraminate cytidylyltransferase family protein</fullName>
    </submittedName>
</protein>
<dbReference type="InterPro" id="IPR050793">
    <property type="entry name" value="CMP-NeuNAc_synthase"/>
</dbReference>
<dbReference type="GO" id="GO:0008781">
    <property type="term" value="F:N-acylneuraminate cytidylyltransferase activity"/>
    <property type="evidence" value="ECO:0007669"/>
    <property type="project" value="TreeGrafter"/>
</dbReference>
<evidence type="ECO:0000313" key="2">
    <source>
        <dbReference type="Proteomes" id="UP001319180"/>
    </source>
</evidence>
<dbReference type="InterPro" id="IPR029044">
    <property type="entry name" value="Nucleotide-diphossugar_trans"/>
</dbReference>
<dbReference type="EMBL" id="JAHESC010000025">
    <property type="protein sequence ID" value="MBT1688331.1"/>
    <property type="molecule type" value="Genomic_DNA"/>
</dbReference>
<organism evidence="1 2">
    <name type="scientific">Dawidia soli</name>
    <dbReference type="NCBI Taxonomy" id="2782352"/>
    <lineage>
        <taxon>Bacteria</taxon>
        <taxon>Pseudomonadati</taxon>
        <taxon>Bacteroidota</taxon>
        <taxon>Cytophagia</taxon>
        <taxon>Cytophagales</taxon>
        <taxon>Chryseotaleaceae</taxon>
        <taxon>Dawidia</taxon>
    </lineage>
</organism>
<dbReference type="AlphaFoldDB" id="A0AAP2DC10"/>
<evidence type="ECO:0000313" key="1">
    <source>
        <dbReference type="EMBL" id="MBT1688331.1"/>
    </source>
</evidence>
<dbReference type="PANTHER" id="PTHR21485:SF6">
    <property type="entry name" value="N-ACYLNEURAMINATE CYTIDYLYLTRANSFERASE-RELATED"/>
    <property type="match status" value="1"/>
</dbReference>
<dbReference type="Proteomes" id="UP001319180">
    <property type="component" value="Unassembled WGS sequence"/>
</dbReference>
<dbReference type="InterPro" id="IPR003329">
    <property type="entry name" value="Cytidylyl_trans"/>
</dbReference>
<keyword evidence="1" id="KW-0548">Nucleotidyltransferase</keyword>
<sequence length="224" mass="25559">MPTRKGSQRVKSKNTRPFAGVEGGILAVKLQQLMECRTLQRIVLSTNDEESMDVARRIDPTGEKVQVIIRPDHLCLDTTVLTDLIAYVPEIISESHIIWGHTTTPFVTAAEYDKGIGAYFDKLGQGYDSLISVMPLQNFLLDAQANVFNYDAGANRWPRTQDLPVLYEVNHAMFIASRETYRNDRNRVGGRPFLYEQDKIKSFDIDWEDDFLIAEAIYDKLIKL</sequence>
<proteinExistence type="predicted"/>
<dbReference type="SUPFAM" id="SSF53448">
    <property type="entry name" value="Nucleotide-diphospho-sugar transferases"/>
    <property type="match status" value="1"/>
</dbReference>
<dbReference type="Pfam" id="PF02348">
    <property type="entry name" value="CTP_transf_3"/>
    <property type="match status" value="1"/>
</dbReference>
<name>A0AAP2DC10_9BACT</name>